<comment type="caution">
    <text evidence="2">The sequence shown here is derived from an EMBL/GenBank/DDBJ whole genome shotgun (WGS) entry which is preliminary data.</text>
</comment>
<name>A0A091AX36_9GAMM</name>
<evidence type="ECO:0000313" key="3">
    <source>
        <dbReference type="Proteomes" id="UP000029385"/>
    </source>
</evidence>
<dbReference type="Pfam" id="PF10670">
    <property type="entry name" value="DUF4198"/>
    <property type="match status" value="1"/>
</dbReference>
<keyword evidence="1" id="KW-0732">Signal</keyword>
<dbReference type="RefSeq" id="WP_022969632.1">
    <property type="nucleotide sequence ID" value="NZ_ATVD01000003.1"/>
</dbReference>
<dbReference type="InterPro" id="IPR019613">
    <property type="entry name" value="DUF4198"/>
</dbReference>
<reference evidence="2 3" key="1">
    <citation type="submission" date="2013-09" db="EMBL/GenBank/DDBJ databases">
        <title>Genome sequencing of Arenimonas oryziterrae.</title>
        <authorList>
            <person name="Chen F."/>
            <person name="Wang G."/>
        </authorList>
    </citation>
    <scope>NUCLEOTIDE SEQUENCE [LARGE SCALE GENOMIC DNA]</scope>
    <source>
        <strain evidence="2 3">YC6267</strain>
    </source>
</reference>
<protein>
    <recommendedName>
        <fullName evidence="4">ABC transporter permease</fullName>
    </recommendedName>
</protein>
<dbReference type="OrthoDB" id="5943at2"/>
<dbReference type="AlphaFoldDB" id="A0A091AX36"/>
<dbReference type="STRING" id="1121015.GCA_000420545_02017"/>
<organism evidence="2 3">
    <name type="scientific">Arenimonas oryziterrae DSM 21050 = YC6267</name>
    <dbReference type="NCBI Taxonomy" id="1121015"/>
    <lineage>
        <taxon>Bacteria</taxon>
        <taxon>Pseudomonadati</taxon>
        <taxon>Pseudomonadota</taxon>
        <taxon>Gammaproteobacteria</taxon>
        <taxon>Lysobacterales</taxon>
        <taxon>Lysobacteraceae</taxon>
        <taxon>Arenimonas</taxon>
    </lineage>
</organism>
<dbReference type="eggNOG" id="COG5266">
    <property type="taxonomic scope" value="Bacteria"/>
</dbReference>
<evidence type="ECO:0000313" key="2">
    <source>
        <dbReference type="EMBL" id="KFN43847.1"/>
    </source>
</evidence>
<evidence type="ECO:0000256" key="1">
    <source>
        <dbReference type="SAM" id="SignalP"/>
    </source>
</evidence>
<evidence type="ECO:0008006" key="4">
    <source>
        <dbReference type="Google" id="ProtNLM"/>
    </source>
</evidence>
<sequence length="266" mass="28860">MKTTLKFAALAFALALPFSAQAHKAWLLPSSTVVTPNEYVTVDAAVSNDIFYFNHVPLRIDNLVVTAPDGSVVKPENLATGKYRTTFDLQLAQSGTYRLSNGSRGLSASYLVGTETKRWRGTAEAFAKEVPADAKDLQVLQSQTRVETFITAGKPSALKADGTGLELVPVTHPNDLFAGEAARFKLTIDGQPAPGLKITIVPEGIRYRAKQDEMTLTSDGDGAFSVTWPQAGRYWLEVVTTDGKTSLPQAKQRRLSYVATLEVLPQ</sequence>
<keyword evidence="3" id="KW-1185">Reference proteome</keyword>
<accession>A0A091AX36</accession>
<dbReference type="PATRIC" id="fig|1121015.4.peg.1056"/>
<feature type="signal peptide" evidence="1">
    <location>
        <begin position="1"/>
        <end position="22"/>
    </location>
</feature>
<dbReference type="EMBL" id="AVCI01000004">
    <property type="protein sequence ID" value="KFN43847.1"/>
    <property type="molecule type" value="Genomic_DNA"/>
</dbReference>
<feature type="chain" id="PRO_5001869070" description="ABC transporter permease" evidence="1">
    <location>
        <begin position="23"/>
        <end position="266"/>
    </location>
</feature>
<proteinExistence type="predicted"/>
<gene>
    <name evidence="2" type="ORF">N789_07830</name>
</gene>
<dbReference type="Proteomes" id="UP000029385">
    <property type="component" value="Unassembled WGS sequence"/>
</dbReference>